<dbReference type="PANTHER" id="PTHR41287:SF1">
    <property type="entry name" value="PROTEIN YMFN"/>
    <property type="match status" value="1"/>
</dbReference>
<dbReference type="HOGENOM" id="CLU_030716_1_0_11"/>
<dbReference type="InterPro" id="IPR005021">
    <property type="entry name" value="Terminase_largesu-like"/>
</dbReference>
<dbReference type="Gene3D" id="3.40.50.300">
    <property type="entry name" value="P-loop containing nucleotide triphosphate hydrolases"/>
    <property type="match status" value="1"/>
</dbReference>
<evidence type="ECO:0008006" key="3">
    <source>
        <dbReference type="Google" id="ProtNLM"/>
    </source>
</evidence>
<dbReference type="Proteomes" id="UP000002212">
    <property type="component" value="Chromosome"/>
</dbReference>
<dbReference type="AlphaFoldDB" id="C1B9C7"/>
<name>C1B9C7_RHOOB</name>
<sequence>MDLDEWQQHVLIQSLGRRKDSKWSSFEVALLVPRQNGKGAVIEARELAGLFLIGEQTLLHSAHEFKTAKEAYLRIKQLIEQTPELNDLTKQFRFSNEDVSVELHPKKGRSVGARLKFVARSKGSGRGFSGDLNILDEAYELPDEALAALMPTMSARDNPQLWYTSSAPLPHSAVLRRVQERGRQGGRRLAYFEWSAPDDADLDDHEAWRLANPGYGIRIDDEFIESEREAMTDGDFARERLGIADVGRRDAPIGAVLWKDCGDVMSTVPDGNQVALGLAVSLDRTQVSLAVAGRNADGLLHVELLETRTGTDWLYDMAMSAYRGSDAMGIGLDPSTPAGGLMPKFREAEAVTVMMSAREVCAAAGLVYDETHADRLRHTGNQPALNAAVAGATKRNIGSSWGWGRVDTSVDITPLEAISNAAYAFMTLSGKQPKQRTGKVW</sequence>
<dbReference type="KEGG" id="rop:ROP_40330"/>
<dbReference type="EMBL" id="AP011115">
    <property type="protein sequence ID" value="BAH52280.1"/>
    <property type="molecule type" value="Genomic_DNA"/>
</dbReference>
<dbReference type="InterPro" id="IPR027417">
    <property type="entry name" value="P-loop_NTPase"/>
</dbReference>
<dbReference type="STRING" id="632772.ROP_40330"/>
<evidence type="ECO:0000313" key="2">
    <source>
        <dbReference type="Proteomes" id="UP000002212"/>
    </source>
</evidence>
<reference evidence="1 2" key="1">
    <citation type="submission" date="2009-03" db="EMBL/GenBank/DDBJ databases">
        <title>Comparison of the complete genome sequences of Rhodococcus erythropolis PR4 and Rhodococcus opacus B4.</title>
        <authorList>
            <person name="Takarada H."/>
            <person name="Sekine M."/>
            <person name="Hosoyama A."/>
            <person name="Yamada R."/>
            <person name="Fujisawa T."/>
            <person name="Omata S."/>
            <person name="Shimizu A."/>
            <person name="Tsukatani N."/>
            <person name="Tanikawa S."/>
            <person name="Fujita N."/>
            <person name="Harayama S."/>
        </authorList>
    </citation>
    <scope>NUCLEOTIDE SEQUENCE [LARGE SCALE GENOMIC DNA]</scope>
    <source>
        <strain evidence="1 2">B4</strain>
    </source>
</reference>
<organism evidence="1 2">
    <name type="scientific">Rhodococcus opacus (strain B4)</name>
    <dbReference type="NCBI Taxonomy" id="632772"/>
    <lineage>
        <taxon>Bacteria</taxon>
        <taxon>Bacillati</taxon>
        <taxon>Actinomycetota</taxon>
        <taxon>Actinomycetes</taxon>
        <taxon>Mycobacteriales</taxon>
        <taxon>Nocardiaceae</taxon>
        <taxon>Rhodococcus</taxon>
    </lineage>
</organism>
<protein>
    <recommendedName>
        <fullName evidence="3">Terminase</fullName>
    </recommendedName>
</protein>
<evidence type="ECO:0000313" key="1">
    <source>
        <dbReference type="EMBL" id="BAH52280.1"/>
    </source>
</evidence>
<proteinExistence type="predicted"/>
<accession>C1B9C7</accession>
<dbReference type="PANTHER" id="PTHR41287">
    <property type="match status" value="1"/>
</dbReference>
<gene>
    <name evidence="1" type="ordered locus">ROP_40330</name>
</gene>
<dbReference type="PATRIC" id="fig|632772.20.peg.4232"/>